<evidence type="ECO:0000313" key="2">
    <source>
        <dbReference type="EMBL" id="QII11508.1"/>
    </source>
</evidence>
<reference evidence="1" key="1">
    <citation type="journal article" date="2006" name="Nature">
        <title>Deciphering the evolution and metabolism of an anammox bacterium from a community genome.</title>
        <authorList>
            <person name="Strous M."/>
            <person name="Pelletier E."/>
            <person name="Mangenot S."/>
            <person name="Rattei T."/>
            <person name="Lehner A."/>
            <person name="Taylor M.W."/>
            <person name="Horn M."/>
            <person name="Daims H."/>
            <person name="Bartol-Mavel D."/>
            <person name="Wincker P."/>
            <person name="Barbe V."/>
            <person name="Fonknechten N."/>
            <person name="Vallenet D."/>
            <person name="Segurens B."/>
            <person name="Schenowitz-Truong C."/>
            <person name="Medigue C."/>
            <person name="Collingro A."/>
            <person name="Snel B."/>
            <person name="Dutilh B.E."/>
            <person name="OpDenCamp H.J.M."/>
            <person name="vanDerDrift C."/>
            <person name="Cirpus I."/>
            <person name="vanDePas-Schoonen K.T."/>
            <person name="Harhangi H.R."/>
            <person name="vanNiftrik L."/>
            <person name="Schmid M."/>
            <person name="Keltjens J."/>
            <person name="vanDeVossenberg J."/>
            <person name="Kartal B."/>
            <person name="Meier H."/>
            <person name="Frishman D."/>
            <person name="Huynen M.A."/>
            <person name="Mewes H."/>
            <person name="Weissenbach J."/>
            <person name="Jetten M.S.M."/>
            <person name="Wagner M."/>
            <person name="LePaslier D."/>
        </authorList>
    </citation>
    <scope>NUCLEOTIDE SEQUENCE</scope>
</reference>
<accession>Q1Q316</accession>
<dbReference type="EMBL" id="CP049055">
    <property type="protein sequence ID" value="QII11508.1"/>
    <property type="molecule type" value="Genomic_DNA"/>
</dbReference>
<name>Q1Q316_KUEST</name>
<proteinExistence type="predicted"/>
<dbReference type="AlphaFoldDB" id="Q1Q316"/>
<sequence length="50" mass="6171">MPFAICYYLQSYAFKLSIITIKFFYRSDENSFCLMIRLIYKLSLLKQLFW</sequence>
<dbReference type="Proteomes" id="UP000501926">
    <property type="component" value="Chromosome"/>
</dbReference>
<organism evidence="1">
    <name type="scientific">Kuenenia stuttgartiensis</name>
    <dbReference type="NCBI Taxonomy" id="174633"/>
    <lineage>
        <taxon>Bacteria</taxon>
        <taxon>Pseudomonadati</taxon>
        <taxon>Planctomycetota</taxon>
        <taxon>Candidatus Brocadiia</taxon>
        <taxon>Candidatus Brocadiales</taxon>
        <taxon>Candidatus Brocadiaceae</taxon>
        <taxon>Candidatus Kuenenia</taxon>
    </lineage>
</organism>
<evidence type="ECO:0000313" key="1">
    <source>
        <dbReference type="EMBL" id="CAJ74402.1"/>
    </source>
</evidence>
<protein>
    <submittedName>
        <fullName evidence="1">Uncharacterized protein</fullName>
    </submittedName>
</protein>
<reference evidence="1" key="2">
    <citation type="submission" date="2006-01" db="EMBL/GenBank/DDBJ databases">
        <authorList>
            <person name="Genoscope"/>
        </authorList>
    </citation>
    <scope>NUCLEOTIDE SEQUENCE</scope>
</reference>
<evidence type="ECO:0000313" key="3">
    <source>
        <dbReference type="Proteomes" id="UP000501926"/>
    </source>
</evidence>
<reference evidence="2 3" key="3">
    <citation type="submission" date="2020-02" db="EMBL/GenBank/DDBJ databases">
        <title>Newly sequenced genome of strain CSTR1 showed variability in Candidatus Kuenenia stuttgartiensis genomes.</title>
        <authorList>
            <person name="Ding C."/>
            <person name="Adrian L."/>
        </authorList>
    </citation>
    <scope>NUCLEOTIDE SEQUENCE [LARGE SCALE GENOMIC DNA]</scope>
    <source>
        <strain evidence="2 3">CSTR1</strain>
    </source>
</reference>
<gene>
    <name evidence="2" type="ORF">KsCSTR_21290</name>
    <name evidence="1" type="ORF">kuste3639</name>
</gene>
<dbReference type="EMBL" id="CT573071">
    <property type="protein sequence ID" value="CAJ74402.1"/>
    <property type="molecule type" value="Genomic_DNA"/>
</dbReference>